<reference evidence="1 2" key="1">
    <citation type="submission" date="2021-04" db="EMBL/GenBank/DDBJ databases">
        <title>novel species isolated from subtropical streams in China.</title>
        <authorList>
            <person name="Lu H."/>
        </authorList>
    </citation>
    <scope>NUCLEOTIDE SEQUENCE [LARGE SCALE GENOMIC DNA]</scope>
    <source>
        <strain evidence="1 2">BYS107W</strain>
    </source>
</reference>
<organism evidence="1 2">
    <name type="scientific">Undibacterium baiyunense</name>
    <dbReference type="NCBI Taxonomy" id="2828731"/>
    <lineage>
        <taxon>Bacteria</taxon>
        <taxon>Pseudomonadati</taxon>
        <taxon>Pseudomonadota</taxon>
        <taxon>Betaproteobacteria</taxon>
        <taxon>Burkholderiales</taxon>
        <taxon>Oxalobacteraceae</taxon>
        <taxon>Undibacterium</taxon>
    </lineage>
</organism>
<name>A0A941I1Y3_9BURK</name>
<evidence type="ECO:0000313" key="1">
    <source>
        <dbReference type="EMBL" id="MBR7746888.1"/>
    </source>
</evidence>
<sequence>MVAAFTKIPDESAWYGYEADLDVKYMHGLFFGKSIEEVQRFFGQGHSIERMDELMFAPRPVFQYYVQAFSTFVLSEKAAGDSDSASAFIDLLLVREERDPGSVKAVLKTLSPCIDFVANNQVHFDADEDIYGNFRERLQPILELSNA</sequence>
<proteinExistence type="predicted"/>
<gene>
    <name evidence="1" type="ORF">KDM92_09870</name>
</gene>
<comment type="caution">
    <text evidence="1">The sequence shown here is derived from an EMBL/GenBank/DDBJ whole genome shotgun (WGS) entry which is preliminary data.</text>
</comment>
<evidence type="ECO:0000313" key="2">
    <source>
        <dbReference type="Proteomes" id="UP000680158"/>
    </source>
</evidence>
<accession>A0A941I1Y3</accession>
<dbReference type="RefSeq" id="WP_212684184.1">
    <property type="nucleotide sequence ID" value="NZ_JAGSPM010000005.1"/>
</dbReference>
<dbReference type="Proteomes" id="UP000680158">
    <property type="component" value="Unassembled WGS sequence"/>
</dbReference>
<dbReference type="AlphaFoldDB" id="A0A941I1Y3"/>
<protein>
    <submittedName>
        <fullName evidence="1">Uncharacterized protein</fullName>
    </submittedName>
</protein>
<dbReference type="EMBL" id="JAGSPM010000005">
    <property type="protein sequence ID" value="MBR7746888.1"/>
    <property type="molecule type" value="Genomic_DNA"/>
</dbReference>
<keyword evidence="2" id="KW-1185">Reference proteome</keyword>